<evidence type="ECO:0000313" key="3">
    <source>
        <dbReference type="Proteomes" id="UP001590950"/>
    </source>
</evidence>
<proteinExistence type="predicted"/>
<feature type="compositionally biased region" description="Acidic residues" evidence="1">
    <location>
        <begin position="36"/>
        <end position="91"/>
    </location>
</feature>
<accession>A0ABR3ZYX6</accession>
<evidence type="ECO:0000256" key="1">
    <source>
        <dbReference type="SAM" id="MobiDB-lite"/>
    </source>
</evidence>
<feature type="compositionally biased region" description="Low complexity" evidence="1">
    <location>
        <begin position="92"/>
        <end position="101"/>
    </location>
</feature>
<dbReference type="EMBL" id="JBEFKJ010000036">
    <property type="protein sequence ID" value="KAL2037951.1"/>
    <property type="molecule type" value="Genomic_DNA"/>
</dbReference>
<gene>
    <name evidence="2" type="ORF">N7G274_009426</name>
</gene>
<evidence type="ECO:0008006" key="4">
    <source>
        <dbReference type="Google" id="ProtNLM"/>
    </source>
</evidence>
<organism evidence="2 3">
    <name type="scientific">Stereocaulon virgatum</name>
    <dbReference type="NCBI Taxonomy" id="373712"/>
    <lineage>
        <taxon>Eukaryota</taxon>
        <taxon>Fungi</taxon>
        <taxon>Dikarya</taxon>
        <taxon>Ascomycota</taxon>
        <taxon>Pezizomycotina</taxon>
        <taxon>Lecanoromycetes</taxon>
        <taxon>OSLEUM clade</taxon>
        <taxon>Lecanoromycetidae</taxon>
        <taxon>Lecanorales</taxon>
        <taxon>Lecanorineae</taxon>
        <taxon>Stereocaulaceae</taxon>
        <taxon>Stereocaulon</taxon>
    </lineage>
</organism>
<dbReference type="Proteomes" id="UP001590950">
    <property type="component" value="Unassembled WGS sequence"/>
</dbReference>
<sequence>MALETMPNEVLLNIFRSLYPLGFFSDIDWLAAYGLEDEGDVDDEDEDEDEEAGSGEQEEYDGAGVDNENDDSDLSDDGDEDQHVDDKEDLETASSTSSTDSRTAREIAAWEQVKEADETMKSVSRTCRHLRAISNTILQDHVRMEIEKQQRRTAHLDWDIIRDFHGTKLSDAKGEYPNSLSDWNKTWGALGERLRRLHVPAWVVEQEEDEIADLLRYTTEKAQQRENCAFRRSGLWWPRPRQH</sequence>
<reference evidence="2 3" key="1">
    <citation type="submission" date="2024-09" db="EMBL/GenBank/DDBJ databases">
        <title>Rethinking Asexuality: The Enigmatic Case of Functional Sexual Genes in Lepraria (Stereocaulaceae).</title>
        <authorList>
            <person name="Doellman M."/>
            <person name="Sun Y."/>
            <person name="Barcenas-Pena A."/>
            <person name="Lumbsch H.T."/>
            <person name="Grewe F."/>
        </authorList>
    </citation>
    <scope>NUCLEOTIDE SEQUENCE [LARGE SCALE GENOMIC DNA]</scope>
    <source>
        <strain evidence="2 3">Mercado 3170</strain>
    </source>
</reference>
<evidence type="ECO:0000313" key="2">
    <source>
        <dbReference type="EMBL" id="KAL2037951.1"/>
    </source>
</evidence>
<protein>
    <recommendedName>
        <fullName evidence="4">F-box domain-containing protein</fullName>
    </recommendedName>
</protein>
<feature type="region of interest" description="Disordered" evidence="1">
    <location>
        <begin position="36"/>
        <end position="106"/>
    </location>
</feature>
<comment type="caution">
    <text evidence="2">The sequence shown here is derived from an EMBL/GenBank/DDBJ whole genome shotgun (WGS) entry which is preliminary data.</text>
</comment>
<name>A0ABR3ZYX6_9LECA</name>
<keyword evidence="3" id="KW-1185">Reference proteome</keyword>